<keyword evidence="2" id="KW-1185">Reference proteome</keyword>
<evidence type="ECO:0000313" key="1">
    <source>
        <dbReference type="EMBL" id="KAD7478216.1"/>
    </source>
</evidence>
<evidence type="ECO:0000313" key="2">
    <source>
        <dbReference type="Proteomes" id="UP000326396"/>
    </source>
</evidence>
<proteinExistence type="predicted"/>
<protein>
    <submittedName>
        <fullName evidence="1">Uncharacterized protein</fullName>
    </submittedName>
</protein>
<name>A0A5N6Q2C6_9ASTR</name>
<accession>A0A5N6Q2C6</accession>
<sequence length="180" mass="20561">MKNTADHEALIKPFAMKNTVECKFLALNVTTTSSSSSSSSIHLLRSIEGSIDLLPDYLVTSFEQLRYLPQMPFTDSLRIILGSMFPHALSQSPARFNPISSSPTIHLLLRIAPLRLVTPLCIIFPFWLLRYGALCMPVLEFLMVFLNTHHGFWECEESWIWIAIAEPDFEQASWKWIAMD</sequence>
<dbReference type="EMBL" id="SZYD01000001">
    <property type="protein sequence ID" value="KAD7478216.1"/>
    <property type="molecule type" value="Genomic_DNA"/>
</dbReference>
<organism evidence="1 2">
    <name type="scientific">Mikania micrantha</name>
    <name type="common">bitter vine</name>
    <dbReference type="NCBI Taxonomy" id="192012"/>
    <lineage>
        <taxon>Eukaryota</taxon>
        <taxon>Viridiplantae</taxon>
        <taxon>Streptophyta</taxon>
        <taxon>Embryophyta</taxon>
        <taxon>Tracheophyta</taxon>
        <taxon>Spermatophyta</taxon>
        <taxon>Magnoliopsida</taxon>
        <taxon>eudicotyledons</taxon>
        <taxon>Gunneridae</taxon>
        <taxon>Pentapetalae</taxon>
        <taxon>asterids</taxon>
        <taxon>campanulids</taxon>
        <taxon>Asterales</taxon>
        <taxon>Asteraceae</taxon>
        <taxon>Asteroideae</taxon>
        <taxon>Heliantheae alliance</taxon>
        <taxon>Eupatorieae</taxon>
        <taxon>Mikania</taxon>
    </lineage>
</organism>
<dbReference type="Proteomes" id="UP000326396">
    <property type="component" value="Linkage Group LG1"/>
</dbReference>
<gene>
    <name evidence="1" type="ORF">E3N88_01352</name>
</gene>
<comment type="caution">
    <text evidence="1">The sequence shown here is derived from an EMBL/GenBank/DDBJ whole genome shotgun (WGS) entry which is preliminary data.</text>
</comment>
<reference evidence="1 2" key="1">
    <citation type="submission" date="2019-05" db="EMBL/GenBank/DDBJ databases">
        <title>Mikania micrantha, genome provides insights into the molecular mechanism of rapid growth.</title>
        <authorList>
            <person name="Liu B."/>
        </authorList>
    </citation>
    <scope>NUCLEOTIDE SEQUENCE [LARGE SCALE GENOMIC DNA]</scope>
    <source>
        <strain evidence="1">NLD-2019</strain>
        <tissue evidence="1">Leaf</tissue>
    </source>
</reference>
<dbReference type="AlphaFoldDB" id="A0A5N6Q2C6"/>